<dbReference type="SUPFAM" id="SSF52540">
    <property type="entry name" value="P-loop containing nucleoside triphosphate hydrolases"/>
    <property type="match status" value="1"/>
</dbReference>
<proteinExistence type="predicted"/>
<dbReference type="Proteomes" id="UP000649617">
    <property type="component" value="Unassembled WGS sequence"/>
</dbReference>
<evidence type="ECO:0000313" key="1">
    <source>
        <dbReference type="EMBL" id="CAE7529027.1"/>
    </source>
</evidence>
<dbReference type="Gene3D" id="3.40.50.300">
    <property type="entry name" value="P-loop containing nucleotide triphosphate hydrolases"/>
    <property type="match status" value="1"/>
</dbReference>
<name>A0A812TLT4_SYMPI</name>
<sequence>RRIVAALREQKQAVRIVAKTHCAAQNLGQGARAADHWLRKFVRHGNVRLIDWLVVEEITQLDTALWNDIACLALNTRIRFLLLGDFRQLPAVLDSFAGAEVQRELQQAQLIKTLTRGYRHELVIFDFLRWLRIDEPDETPLNRALREAWAKFPDKRITPDTALAISHWHRIQLKKSINRTKAPAGAILFVYSPSETTKNLTNKPQTMRIWPGIRLVGAGGKICKGTFATVKTCSDEAVELEDGTVLKKDDLFKYTRLPHAVTYASCQGLTLFGHVTLCDVSSPHFTLRHLYVGSSRATRSDLLSAQTR</sequence>
<protein>
    <submittedName>
        <fullName evidence="1">FV3-083R protein</fullName>
    </submittedName>
</protein>
<keyword evidence="2" id="KW-1185">Reference proteome</keyword>
<dbReference type="InterPro" id="IPR027417">
    <property type="entry name" value="P-loop_NTPase"/>
</dbReference>
<evidence type="ECO:0000313" key="2">
    <source>
        <dbReference type="Proteomes" id="UP000649617"/>
    </source>
</evidence>
<reference evidence="1" key="1">
    <citation type="submission" date="2021-02" db="EMBL/GenBank/DDBJ databases">
        <authorList>
            <person name="Dougan E. K."/>
            <person name="Rhodes N."/>
            <person name="Thang M."/>
            <person name="Chan C."/>
        </authorList>
    </citation>
    <scope>NUCLEOTIDE SEQUENCE</scope>
</reference>
<gene>
    <name evidence="1" type="primary">FV3-083R</name>
    <name evidence="1" type="ORF">SPIL2461_LOCUS13916</name>
</gene>
<accession>A0A812TLT4</accession>
<dbReference type="Pfam" id="PF13604">
    <property type="entry name" value="AAA_30"/>
    <property type="match status" value="1"/>
</dbReference>
<dbReference type="EMBL" id="CAJNIZ010031223">
    <property type="protein sequence ID" value="CAE7529027.1"/>
    <property type="molecule type" value="Genomic_DNA"/>
</dbReference>
<comment type="caution">
    <text evidence="1">The sequence shown here is derived from an EMBL/GenBank/DDBJ whole genome shotgun (WGS) entry which is preliminary data.</text>
</comment>
<feature type="non-terminal residue" evidence="1">
    <location>
        <position position="1"/>
    </location>
</feature>
<organism evidence="1 2">
    <name type="scientific">Symbiodinium pilosum</name>
    <name type="common">Dinoflagellate</name>
    <dbReference type="NCBI Taxonomy" id="2952"/>
    <lineage>
        <taxon>Eukaryota</taxon>
        <taxon>Sar</taxon>
        <taxon>Alveolata</taxon>
        <taxon>Dinophyceae</taxon>
        <taxon>Suessiales</taxon>
        <taxon>Symbiodiniaceae</taxon>
        <taxon>Symbiodinium</taxon>
    </lineage>
</organism>
<dbReference type="OrthoDB" id="446882at2759"/>
<dbReference type="AlphaFoldDB" id="A0A812TLT4"/>